<dbReference type="PANTHER" id="PTHR24135">
    <property type="entry name" value="SH3 AND MULTIPLE ANKYRIN REPEAT DOMAINS PROTEIN"/>
    <property type="match status" value="1"/>
</dbReference>
<dbReference type="PROSITE" id="PS50105">
    <property type="entry name" value="SAM_DOMAIN"/>
    <property type="match status" value="1"/>
</dbReference>
<dbReference type="PRINTS" id="PR01217">
    <property type="entry name" value="PRICHEXTENSN"/>
</dbReference>
<feature type="compositionally biased region" description="Basic and acidic residues" evidence="1">
    <location>
        <begin position="38"/>
        <end position="53"/>
    </location>
</feature>
<accession>A0A7D9D7I6</accession>
<protein>
    <submittedName>
        <fullName evidence="2">---NA</fullName>
    </submittedName>
</protein>
<feature type="region of interest" description="Disordered" evidence="1">
    <location>
        <begin position="1"/>
        <end position="20"/>
    </location>
</feature>
<reference evidence="2" key="1">
    <citation type="submission" date="2020-04" db="EMBL/GenBank/DDBJ databases">
        <authorList>
            <person name="Alioto T."/>
            <person name="Alioto T."/>
            <person name="Gomez Garrido J."/>
        </authorList>
    </citation>
    <scope>NUCLEOTIDE SEQUENCE</scope>
    <source>
        <strain evidence="2">A484AB</strain>
    </source>
</reference>
<dbReference type="GO" id="GO:0030160">
    <property type="term" value="F:synaptic receptor adaptor activity"/>
    <property type="evidence" value="ECO:0007669"/>
    <property type="project" value="TreeGrafter"/>
</dbReference>
<feature type="compositionally biased region" description="Polar residues" evidence="1">
    <location>
        <begin position="289"/>
        <end position="301"/>
    </location>
</feature>
<feature type="compositionally biased region" description="Polar residues" evidence="1">
    <location>
        <begin position="465"/>
        <end position="475"/>
    </location>
</feature>
<feature type="compositionally biased region" description="Polar residues" evidence="1">
    <location>
        <begin position="99"/>
        <end position="117"/>
    </location>
</feature>
<feature type="compositionally biased region" description="Polar residues" evidence="1">
    <location>
        <begin position="1"/>
        <end position="15"/>
    </location>
</feature>
<dbReference type="GO" id="GO:0035255">
    <property type="term" value="F:ionotropic glutamate receptor binding"/>
    <property type="evidence" value="ECO:0007669"/>
    <property type="project" value="TreeGrafter"/>
</dbReference>
<feature type="compositionally biased region" description="Low complexity" evidence="1">
    <location>
        <begin position="57"/>
        <end position="79"/>
    </location>
</feature>
<gene>
    <name evidence="2" type="ORF">PACLA_8A042071</name>
</gene>
<dbReference type="OrthoDB" id="445896at2759"/>
<comment type="caution">
    <text evidence="2">The sequence shown here is derived from an EMBL/GenBank/DDBJ whole genome shotgun (WGS) entry which is preliminary data.</text>
</comment>
<evidence type="ECO:0000313" key="2">
    <source>
        <dbReference type="EMBL" id="CAB3979000.1"/>
    </source>
</evidence>
<feature type="compositionally biased region" description="Low complexity" evidence="1">
    <location>
        <begin position="154"/>
        <end position="163"/>
    </location>
</feature>
<dbReference type="Proteomes" id="UP001152795">
    <property type="component" value="Unassembled WGS sequence"/>
</dbReference>
<dbReference type="Pfam" id="PF00536">
    <property type="entry name" value="SAM_1"/>
    <property type="match status" value="1"/>
</dbReference>
<feature type="region of interest" description="Disordered" evidence="1">
    <location>
        <begin position="38"/>
        <end position="186"/>
    </location>
</feature>
<feature type="compositionally biased region" description="Polar residues" evidence="1">
    <location>
        <begin position="435"/>
        <end position="451"/>
    </location>
</feature>
<feature type="region of interest" description="Disordered" evidence="1">
    <location>
        <begin position="200"/>
        <end position="351"/>
    </location>
</feature>
<keyword evidence="3" id="KW-1185">Reference proteome</keyword>
<dbReference type="InterPro" id="IPR051569">
    <property type="entry name" value="SHANK"/>
</dbReference>
<dbReference type="PANTHER" id="PTHR24135:SF28">
    <property type="entry name" value="LD13733P"/>
    <property type="match status" value="1"/>
</dbReference>
<dbReference type="Gene3D" id="1.10.150.50">
    <property type="entry name" value="Transcription Factor, Ets-1"/>
    <property type="match status" value="1"/>
</dbReference>
<feature type="region of interest" description="Disordered" evidence="1">
    <location>
        <begin position="377"/>
        <end position="525"/>
    </location>
</feature>
<feature type="compositionally biased region" description="Polar residues" evidence="1">
    <location>
        <begin position="406"/>
        <end position="427"/>
    </location>
</feature>
<feature type="compositionally biased region" description="Low complexity" evidence="1">
    <location>
        <begin position="223"/>
        <end position="238"/>
    </location>
</feature>
<organism evidence="2 3">
    <name type="scientific">Paramuricea clavata</name>
    <name type="common">Red gorgonian</name>
    <name type="synonym">Violescent sea-whip</name>
    <dbReference type="NCBI Taxonomy" id="317549"/>
    <lineage>
        <taxon>Eukaryota</taxon>
        <taxon>Metazoa</taxon>
        <taxon>Cnidaria</taxon>
        <taxon>Anthozoa</taxon>
        <taxon>Octocorallia</taxon>
        <taxon>Malacalcyonacea</taxon>
        <taxon>Plexauridae</taxon>
        <taxon>Paramuricea</taxon>
    </lineage>
</organism>
<feature type="compositionally biased region" description="Pro residues" evidence="1">
    <location>
        <begin position="164"/>
        <end position="180"/>
    </location>
</feature>
<dbReference type="SMART" id="SM00454">
    <property type="entry name" value="SAM"/>
    <property type="match status" value="1"/>
</dbReference>
<proteinExistence type="predicted"/>
<evidence type="ECO:0000256" key="1">
    <source>
        <dbReference type="SAM" id="MobiDB-lite"/>
    </source>
</evidence>
<feature type="compositionally biased region" description="Polar residues" evidence="1">
    <location>
        <begin position="337"/>
        <end position="347"/>
    </location>
</feature>
<name>A0A7D9D7I6_PARCT</name>
<dbReference type="InterPro" id="IPR001660">
    <property type="entry name" value="SAM"/>
</dbReference>
<feature type="compositionally biased region" description="Basic and acidic residues" evidence="1">
    <location>
        <begin position="306"/>
        <end position="321"/>
    </location>
</feature>
<dbReference type="SUPFAM" id="SSF47769">
    <property type="entry name" value="SAM/Pointed domain"/>
    <property type="match status" value="1"/>
</dbReference>
<dbReference type="InterPro" id="IPR013761">
    <property type="entry name" value="SAM/pointed_sf"/>
</dbReference>
<dbReference type="AlphaFoldDB" id="A0A7D9D7I6"/>
<sequence>MTLPISTSPRTTSLPQPLLSPEMVATQLLDDVINEEVKRSNWDTASWKDKDPSSEQSSPTSLDTTNDDTSSTPGSLTPSGKKKYVYKITLVTEKKADGSEQTQSVTQVITRNSQPAQLLSPGGSELPPLPAQPPLEFLDENSLPAPVFTPPTSPSTELTTSPPEFTPPPPPSFLPPPPPVIEDNIPSSAVNVNVEISPLSQLPPPVAFQEEPPSKPQPPKSEPPTSTQIEIPPCSQEPQPSPPVEEPSLPPQQKPTHQPITTPLPPPDSEETDYTSQLPAPVIPPPNENLKNQDLPLTSATLPPPEEFKESKLGQPVKEEIVVPPPIFADVTDGQGLHSNESSTSEKQGLDLEKDDGCISLDSETVVADNGIKTHVSNVDEASKRKSLEENMQAEVKTEDPKLLVEQSSNETLQAQTETGEAKSLTQVPEEVVDTQENQNLTSDENSQSQVKSEESVIGEPSKAVSPTNVNSSQDICGKEVQALPESRDQNENVVEPPTAYTGNKEEQASSKTVESDESTDSSSFREIPYEDWNCAHVRDWLTSIGMAEHGDLFRANDIRGSNLLELTKEDLRELGVKKLGHRMTITNEVNRLTTNNGAATNL</sequence>
<evidence type="ECO:0000313" key="3">
    <source>
        <dbReference type="Proteomes" id="UP001152795"/>
    </source>
</evidence>
<feature type="compositionally biased region" description="Pro residues" evidence="1">
    <location>
        <begin position="239"/>
        <end position="253"/>
    </location>
</feature>
<dbReference type="EMBL" id="CACRXK020000159">
    <property type="protein sequence ID" value="CAB3979000.1"/>
    <property type="molecule type" value="Genomic_DNA"/>
</dbReference>